<sequence>MQPTTIAICGFGSRGRLFHNIYIAEQLALLWQGKLVDQTFRRHVYYEMQSESEGPGTAFQLNSKAALNTGLPGPVPLNLDGLTHRQSNIIKGLTDVKSRYKSLVMAEPDLLDILMTENVSAAALLLHATNFETGDFNTDIPCGPRNLLGKALDSMTNEASELAEKYLPWLKIKIRYDTQIVDISFADPSKPTLFIKDLRTGQIEPPTHCDILLKATGTTWRVPVAGDIYKNAYTGVPDPESVSKYLKEHDMLTEDGFLIPGKSIFIGGTSLSAYDYIGLIFAKTRLVKLENSAGYKELVIDEAVAKDYQGLIKLFNRTPGDISPARHADGMSASFPDGFEFITPEMLLSVQVKKNCDPLPLILDLSRMVTAIATNKLPADIEPHRSTTELFDHLFDENERLAANPKTLTETAIFRKCLLSFLFTLSTSPNIHEHRSLLRRKYPLLVREPWDTFRSMNYTATHKDRTEEMFQDRNRLTKPIFNHMISSAPFPIHLLITRLQKLGVITWVQCDYNQVCWSLQKNHFKVRDAVAEVLIAPRALTETTDYLGLQVLPQMRQPKVTEPFYQKGRMPLAASGGVVHMLELGILGHGGNFDGRLTRGVQWQDTHSLEAGVQLMPIIVNIVSIVEGMVSFGLSQPFNELKKYYEEILPSQNEFNRQAKQMKAPSYQLYRFMAYSRLIEKIYPQKYSQIMRRGQDAKMRQQVISQIKMLGGRHQTVREAYSSFEKECADHSFDPISLEDFEKSTPDFSSTQIQSMKTAWQKTMKQLSSAPLGEKFARTALRNIFQNFSKFKSNIRNVNTVDYNSIEDFLQVRTIIPKHISTTVEEIDLDEEGHYPGK</sequence>
<gene>
    <name evidence="1" type="ORF">TWF694_004668</name>
</gene>
<name>A0AAV9WWY2_9PEZI</name>
<dbReference type="EMBL" id="JAVHJO010000015">
    <property type="protein sequence ID" value="KAK6527687.1"/>
    <property type="molecule type" value="Genomic_DNA"/>
</dbReference>
<evidence type="ECO:0000313" key="2">
    <source>
        <dbReference type="Proteomes" id="UP001365542"/>
    </source>
</evidence>
<comment type="caution">
    <text evidence="1">The sequence shown here is derived from an EMBL/GenBank/DDBJ whole genome shotgun (WGS) entry which is preliminary data.</text>
</comment>
<proteinExistence type="predicted"/>
<organism evidence="1 2">
    <name type="scientific">Orbilia ellipsospora</name>
    <dbReference type="NCBI Taxonomy" id="2528407"/>
    <lineage>
        <taxon>Eukaryota</taxon>
        <taxon>Fungi</taxon>
        <taxon>Dikarya</taxon>
        <taxon>Ascomycota</taxon>
        <taxon>Pezizomycotina</taxon>
        <taxon>Orbiliomycetes</taxon>
        <taxon>Orbiliales</taxon>
        <taxon>Orbiliaceae</taxon>
        <taxon>Orbilia</taxon>
    </lineage>
</organism>
<evidence type="ECO:0000313" key="1">
    <source>
        <dbReference type="EMBL" id="KAK6527687.1"/>
    </source>
</evidence>
<accession>A0AAV9WWY2</accession>
<reference evidence="1 2" key="1">
    <citation type="submission" date="2019-10" db="EMBL/GenBank/DDBJ databases">
        <authorList>
            <person name="Palmer J.M."/>
        </authorList>
    </citation>
    <scope>NUCLEOTIDE SEQUENCE [LARGE SCALE GENOMIC DNA]</scope>
    <source>
        <strain evidence="1 2">TWF694</strain>
    </source>
</reference>
<dbReference type="AlphaFoldDB" id="A0AAV9WWY2"/>
<dbReference type="Proteomes" id="UP001365542">
    <property type="component" value="Unassembled WGS sequence"/>
</dbReference>
<keyword evidence="2" id="KW-1185">Reference proteome</keyword>
<protein>
    <submittedName>
        <fullName evidence="1">Uncharacterized protein</fullName>
    </submittedName>
</protein>